<name>A0A0C2D5D1_9BACT</name>
<feature type="transmembrane region" description="Helical" evidence="1">
    <location>
        <begin position="63"/>
        <end position="86"/>
    </location>
</feature>
<dbReference type="AlphaFoldDB" id="A0A0C2D5D1"/>
<keyword evidence="1" id="KW-1133">Transmembrane helix</keyword>
<evidence type="ECO:0000313" key="2">
    <source>
        <dbReference type="EMBL" id="KIG15222.1"/>
    </source>
</evidence>
<comment type="caution">
    <text evidence="2">The sequence shown here is derived from an EMBL/GenBank/DDBJ whole genome shotgun (WGS) entry which is preliminary data.</text>
</comment>
<keyword evidence="1" id="KW-0472">Membrane</keyword>
<accession>A0A0C2D5D1</accession>
<evidence type="ECO:0000256" key="1">
    <source>
        <dbReference type="SAM" id="Phobius"/>
    </source>
</evidence>
<dbReference type="EMBL" id="JMCC02000058">
    <property type="protein sequence ID" value="KIG15222.1"/>
    <property type="molecule type" value="Genomic_DNA"/>
</dbReference>
<organism evidence="2 3">
    <name type="scientific">Enhygromyxa salina</name>
    <dbReference type="NCBI Taxonomy" id="215803"/>
    <lineage>
        <taxon>Bacteria</taxon>
        <taxon>Pseudomonadati</taxon>
        <taxon>Myxococcota</taxon>
        <taxon>Polyangia</taxon>
        <taxon>Nannocystales</taxon>
        <taxon>Nannocystaceae</taxon>
        <taxon>Enhygromyxa</taxon>
    </lineage>
</organism>
<keyword evidence="1" id="KW-0812">Transmembrane</keyword>
<protein>
    <submittedName>
        <fullName evidence="2">Uncharacterized protein</fullName>
    </submittedName>
</protein>
<dbReference type="Proteomes" id="UP000031599">
    <property type="component" value="Unassembled WGS sequence"/>
</dbReference>
<reference evidence="2 3" key="1">
    <citation type="submission" date="2014-12" db="EMBL/GenBank/DDBJ databases">
        <title>Genome assembly of Enhygromyxa salina DSM 15201.</title>
        <authorList>
            <person name="Sharma G."/>
            <person name="Subramanian S."/>
        </authorList>
    </citation>
    <scope>NUCLEOTIDE SEQUENCE [LARGE SCALE GENOMIC DNA]</scope>
    <source>
        <strain evidence="2 3">DSM 15201</strain>
    </source>
</reference>
<evidence type="ECO:0000313" key="3">
    <source>
        <dbReference type="Proteomes" id="UP000031599"/>
    </source>
</evidence>
<gene>
    <name evidence="2" type="ORF">DB30_05766</name>
</gene>
<proteinExistence type="predicted"/>
<sequence length="127" mass="13495">MLLWGAMLVSHILFLVIAHVAHGQDAGAGDLQTLSIVLTSVGVIVALGSALAVPLITRDQLYVTALIVRLAAAESVTIFGLMLAMLGAEMQWTYALTALGVMAHIAAFPSERDQEAHEQRRSGSRES</sequence>
<feature type="transmembrane region" description="Helical" evidence="1">
    <location>
        <begin position="33"/>
        <end position="56"/>
    </location>
</feature>